<gene>
    <name evidence="1" type="ORF">Slin15195_G102320</name>
</gene>
<dbReference type="OrthoDB" id="5382058at2759"/>
<keyword evidence="2" id="KW-1185">Reference proteome</keyword>
<keyword evidence="1" id="KW-0378">Hydrolase</keyword>
<accession>A0A9Q9EPV6</accession>
<dbReference type="PANTHER" id="PTHR34853">
    <property type="match status" value="1"/>
</dbReference>
<reference evidence="1" key="1">
    <citation type="submission" date="2022-06" db="EMBL/GenBank/DDBJ databases">
        <title>Complete genome sequences of two strains of the flax pathogen Septoria linicola.</title>
        <authorList>
            <person name="Lapalu N."/>
            <person name="Simon A."/>
            <person name="Demenou B."/>
            <person name="Paumier D."/>
            <person name="Guillot M.-P."/>
            <person name="Gout L."/>
            <person name="Valade R."/>
        </authorList>
    </citation>
    <scope>NUCLEOTIDE SEQUENCE</scope>
    <source>
        <strain evidence="1">SE15195</strain>
    </source>
</reference>
<dbReference type="Gene3D" id="3.40.50.1820">
    <property type="entry name" value="alpha/beta hydrolase"/>
    <property type="match status" value="2"/>
</dbReference>
<dbReference type="InterPro" id="IPR005152">
    <property type="entry name" value="Lipase_secreted"/>
</dbReference>
<dbReference type="PANTHER" id="PTHR34853:SF1">
    <property type="entry name" value="LIPASE 5"/>
    <property type="match status" value="1"/>
</dbReference>
<dbReference type="AlphaFoldDB" id="A0A9Q9EPV6"/>
<dbReference type="GO" id="GO:0004806">
    <property type="term" value="F:triacylglycerol lipase activity"/>
    <property type="evidence" value="ECO:0007669"/>
    <property type="project" value="InterPro"/>
</dbReference>
<dbReference type="EMBL" id="CP099426">
    <property type="protein sequence ID" value="USW56913.1"/>
    <property type="molecule type" value="Genomic_DNA"/>
</dbReference>
<dbReference type="InterPro" id="IPR029058">
    <property type="entry name" value="AB_hydrolase_fold"/>
</dbReference>
<protein>
    <submittedName>
        <fullName evidence="1">Lipase, secreted, alpha/Beta hydrolase</fullName>
    </submittedName>
</protein>
<proteinExistence type="predicted"/>
<dbReference type="Proteomes" id="UP001056384">
    <property type="component" value="Chromosome 9"/>
</dbReference>
<name>A0A9Q9EPV6_9PEZI</name>
<evidence type="ECO:0000313" key="2">
    <source>
        <dbReference type="Proteomes" id="UP001056384"/>
    </source>
</evidence>
<dbReference type="GO" id="GO:0016042">
    <property type="term" value="P:lipid catabolic process"/>
    <property type="evidence" value="ECO:0007669"/>
    <property type="project" value="InterPro"/>
</dbReference>
<evidence type="ECO:0000313" key="1">
    <source>
        <dbReference type="EMBL" id="USW56913.1"/>
    </source>
</evidence>
<dbReference type="SUPFAM" id="SSF53474">
    <property type="entry name" value="alpha/beta-Hydrolases"/>
    <property type="match status" value="1"/>
</dbReference>
<organism evidence="1 2">
    <name type="scientific">Septoria linicola</name>
    <dbReference type="NCBI Taxonomy" id="215465"/>
    <lineage>
        <taxon>Eukaryota</taxon>
        <taxon>Fungi</taxon>
        <taxon>Dikarya</taxon>
        <taxon>Ascomycota</taxon>
        <taxon>Pezizomycotina</taxon>
        <taxon>Dothideomycetes</taxon>
        <taxon>Dothideomycetidae</taxon>
        <taxon>Mycosphaerellales</taxon>
        <taxon>Mycosphaerellaceae</taxon>
        <taxon>Septoria</taxon>
    </lineage>
</organism>
<sequence>MGHSQGGQAAWAAAERQVQRPVDGYLGTIAGSPLNDAEAQLKLVPSLAVLIANYLAAGLDAAFPDFSPSDFLTEAGVRCLGLFRKLQGCNNVGTVLLAQPDAIRPDFLNSSQFRSFNNLARTGGKPVAGPLLVLQGTMDSLVPAELPSKAVDETCSRYPDSQLEYVLMNGTDHVATLPFRPQSAYQANGNYYLEYANQPYQVA</sequence>